<keyword evidence="3" id="KW-1185">Reference proteome</keyword>
<dbReference type="EMBL" id="JAIWYP010000016">
    <property type="protein sequence ID" value="KAH3693746.1"/>
    <property type="molecule type" value="Genomic_DNA"/>
</dbReference>
<evidence type="ECO:0000313" key="2">
    <source>
        <dbReference type="EMBL" id="KAH3693746.1"/>
    </source>
</evidence>
<dbReference type="AlphaFoldDB" id="A0A9D3Y7K3"/>
<accession>A0A9D3Y7K3</accession>
<feature type="compositionally biased region" description="Polar residues" evidence="1">
    <location>
        <begin position="23"/>
        <end position="35"/>
    </location>
</feature>
<protein>
    <submittedName>
        <fullName evidence="2">Uncharacterized protein</fullName>
    </submittedName>
</protein>
<feature type="region of interest" description="Disordered" evidence="1">
    <location>
        <begin position="1"/>
        <end position="35"/>
    </location>
</feature>
<proteinExistence type="predicted"/>
<dbReference type="Proteomes" id="UP000828390">
    <property type="component" value="Unassembled WGS sequence"/>
</dbReference>
<organism evidence="2 3">
    <name type="scientific">Dreissena polymorpha</name>
    <name type="common">Zebra mussel</name>
    <name type="synonym">Mytilus polymorpha</name>
    <dbReference type="NCBI Taxonomy" id="45954"/>
    <lineage>
        <taxon>Eukaryota</taxon>
        <taxon>Metazoa</taxon>
        <taxon>Spiralia</taxon>
        <taxon>Lophotrochozoa</taxon>
        <taxon>Mollusca</taxon>
        <taxon>Bivalvia</taxon>
        <taxon>Autobranchia</taxon>
        <taxon>Heteroconchia</taxon>
        <taxon>Euheterodonta</taxon>
        <taxon>Imparidentia</taxon>
        <taxon>Neoheterodontei</taxon>
        <taxon>Myida</taxon>
        <taxon>Dreissenoidea</taxon>
        <taxon>Dreissenidae</taxon>
        <taxon>Dreissena</taxon>
    </lineage>
</organism>
<feature type="compositionally biased region" description="Polar residues" evidence="1">
    <location>
        <begin position="1"/>
        <end position="14"/>
    </location>
</feature>
<evidence type="ECO:0000256" key="1">
    <source>
        <dbReference type="SAM" id="MobiDB-lite"/>
    </source>
</evidence>
<name>A0A9D3Y7K3_DREPO</name>
<reference evidence="2" key="2">
    <citation type="submission" date="2020-11" db="EMBL/GenBank/DDBJ databases">
        <authorList>
            <person name="McCartney M.A."/>
            <person name="Auch B."/>
            <person name="Kono T."/>
            <person name="Mallez S."/>
            <person name="Becker A."/>
            <person name="Gohl D.M."/>
            <person name="Silverstein K.A.T."/>
            <person name="Koren S."/>
            <person name="Bechman K.B."/>
            <person name="Herman A."/>
            <person name="Abrahante J.E."/>
            <person name="Garbe J."/>
        </authorList>
    </citation>
    <scope>NUCLEOTIDE SEQUENCE</scope>
    <source>
        <strain evidence="2">Duluth1</strain>
        <tissue evidence="2">Whole animal</tissue>
    </source>
</reference>
<sequence length="88" mass="9442">MIRNQQVGASSGPTQKGPGNIDGSLTQNGLQTGNTKNGYPVFIGFSESNSALGRNMPSKSTCITKEYLNSQNQFCSTKIIEMPCSHIE</sequence>
<comment type="caution">
    <text evidence="2">The sequence shown here is derived from an EMBL/GenBank/DDBJ whole genome shotgun (WGS) entry which is preliminary data.</text>
</comment>
<reference evidence="2" key="1">
    <citation type="journal article" date="2019" name="bioRxiv">
        <title>The Genome of the Zebra Mussel, Dreissena polymorpha: A Resource for Invasive Species Research.</title>
        <authorList>
            <person name="McCartney M.A."/>
            <person name="Auch B."/>
            <person name="Kono T."/>
            <person name="Mallez S."/>
            <person name="Zhang Y."/>
            <person name="Obille A."/>
            <person name="Becker A."/>
            <person name="Abrahante J.E."/>
            <person name="Garbe J."/>
            <person name="Badalamenti J.P."/>
            <person name="Herman A."/>
            <person name="Mangelson H."/>
            <person name="Liachko I."/>
            <person name="Sullivan S."/>
            <person name="Sone E.D."/>
            <person name="Koren S."/>
            <person name="Silverstein K.A.T."/>
            <person name="Beckman K.B."/>
            <person name="Gohl D.M."/>
        </authorList>
    </citation>
    <scope>NUCLEOTIDE SEQUENCE</scope>
    <source>
        <strain evidence="2">Duluth1</strain>
        <tissue evidence="2">Whole animal</tissue>
    </source>
</reference>
<evidence type="ECO:0000313" key="3">
    <source>
        <dbReference type="Proteomes" id="UP000828390"/>
    </source>
</evidence>
<gene>
    <name evidence="2" type="ORF">DPMN_081186</name>
</gene>